<dbReference type="EMBL" id="JAVXZY010000014">
    <property type="protein sequence ID" value="MDT9002329.1"/>
    <property type="molecule type" value="Genomic_DNA"/>
</dbReference>
<organism evidence="2 3">
    <name type="scientific">Roseateles aquae</name>
    <dbReference type="NCBI Taxonomy" id="3077235"/>
    <lineage>
        <taxon>Bacteria</taxon>
        <taxon>Pseudomonadati</taxon>
        <taxon>Pseudomonadota</taxon>
        <taxon>Betaproteobacteria</taxon>
        <taxon>Burkholderiales</taxon>
        <taxon>Sphaerotilaceae</taxon>
        <taxon>Roseateles</taxon>
    </lineage>
</organism>
<proteinExistence type="predicted"/>
<comment type="caution">
    <text evidence="2">The sequence shown here is derived from an EMBL/GenBank/DDBJ whole genome shotgun (WGS) entry which is preliminary data.</text>
</comment>
<name>A0ABU3PIE7_9BURK</name>
<dbReference type="Pfam" id="PF02463">
    <property type="entry name" value="SMC_N"/>
    <property type="match status" value="1"/>
</dbReference>
<dbReference type="SUPFAM" id="SSF52540">
    <property type="entry name" value="P-loop containing nucleoside triphosphate hydrolases"/>
    <property type="match status" value="1"/>
</dbReference>
<feature type="domain" description="RecF/RecN/SMC N-terminal" evidence="1">
    <location>
        <begin position="3"/>
        <end position="369"/>
    </location>
</feature>
<accession>A0ABU3PIE7</accession>
<dbReference type="InterPro" id="IPR051396">
    <property type="entry name" value="Bact_Antivir_Def_Nuclease"/>
</dbReference>
<dbReference type="RefSeq" id="WP_315653223.1">
    <property type="nucleotide sequence ID" value="NZ_JAVXZY010000014.1"/>
</dbReference>
<protein>
    <submittedName>
        <fullName evidence="2">AAA family ATPase</fullName>
    </submittedName>
</protein>
<dbReference type="PANTHER" id="PTHR43581">
    <property type="entry name" value="ATP/GTP PHOSPHATASE"/>
    <property type="match status" value="1"/>
</dbReference>
<reference evidence="2" key="1">
    <citation type="submission" date="2023-09" db="EMBL/GenBank/DDBJ databases">
        <title>Paucibacter sp. APW11 Genome sequencing and assembly.</title>
        <authorList>
            <person name="Kim I."/>
        </authorList>
    </citation>
    <scope>NUCLEOTIDE SEQUENCE</scope>
    <source>
        <strain evidence="2">APW11</strain>
    </source>
</reference>
<evidence type="ECO:0000259" key="1">
    <source>
        <dbReference type="Pfam" id="PF02463"/>
    </source>
</evidence>
<sequence>MRLDRVYIDGFKNLKQLDLDFDETRLTTVLIGQNGAGKSNLIEALALVFSHVDLRSASLRFHYRVTYRIQARKAKPGELTQVVLSNMAGEAPFVVDGKAVSRAEFERNKSEWFPDLILGYYSGSGRRLERVFDKHQANYYKAIARNNDEEACYQALLARRLFYCRHVHGVMALLAQFAFPDQDADMLLKEIVRVTGFHSALTLFREPWYAKGGRSKKLEDAQDFWGAEGPAGRAARLLQSIAFHPFGLNGNAVDDYRDKLKDEAQFATFLRDQSVIQRLREAFSDDADMFYALEALDVSDLIRNLNIWVTRENDASGDIEYSDLSDGERQLLMVMGLLRVSRGKRVLFLLDEPDTHLNPHWQLSYLRLIERWTGNAADATNCHIVLSSHNPLTICGLTKSEVRVLFSEEGSEVTVAEEPFVDPRGLGIGGVLTDIFGMYSPLDQPTQELIIARNKLARFAELDEGQAQALERINEQLRELGFMYEERDALYRAVLREVDDVEMRDTTPRTPRQLRARDEMVKQIIAQLISQK</sequence>
<keyword evidence="3" id="KW-1185">Reference proteome</keyword>
<dbReference type="PANTHER" id="PTHR43581:SF4">
    <property type="entry name" value="ATP_GTP PHOSPHATASE"/>
    <property type="match status" value="1"/>
</dbReference>
<dbReference type="Proteomes" id="UP001246372">
    <property type="component" value="Unassembled WGS sequence"/>
</dbReference>
<dbReference type="InterPro" id="IPR027417">
    <property type="entry name" value="P-loop_NTPase"/>
</dbReference>
<dbReference type="InterPro" id="IPR003395">
    <property type="entry name" value="RecF/RecN/SMC_N"/>
</dbReference>
<dbReference type="Gene3D" id="3.40.50.300">
    <property type="entry name" value="P-loop containing nucleotide triphosphate hydrolases"/>
    <property type="match status" value="2"/>
</dbReference>
<dbReference type="CDD" id="cd00267">
    <property type="entry name" value="ABC_ATPase"/>
    <property type="match status" value="1"/>
</dbReference>
<gene>
    <name evidence="2" type="ORF">RQP53_23815</name>
</gene>
<evidence type="ECO:0000313" key="3">
    <source>
        <dbReference type="Proteomes" id="UP001246372"/>
    </source>
</evidence>
<evidence type="ECO:0000313" key="2">
    <source>
        <dbReference type="EMBL" id="MDT9002329.1"/>
    </source>
</evidence>